<name>D2EG83_PARA4</name>
<dbReference type="EMBL" id="GG730067">
    <property type="protein sequence ID" value="EEZ92632.1"/>
    <property type="molecule type" value="Genomic_DNA"/>
</dbReference>
<protein>
    <recommendedName>
        <fullName evidence="3">Preprotein translocase subunit SecB</fullName>
    </recommendedName>
</protein>
<dbReference type="AlphaFoldDB" id="D2EG83"/>
<dbReference type="Proteomes" id="UP000009375">
    <property type="component" value="Unassembled WGS sequence"/>
</dbReference>
<reference evidence="1 2" key="1">
    <citation type="journal article" date="2010" name="Proc. Natl. Acad. Sci. U.S.A.">
        <title>Enigmatic, ultrasmall, uncultivated Archaea.</title>
        <authorList>
            <person name="Baker B.J."/>
            <person name="Comolli L.R."/>
            <person name="Dick G.J."/>
            <person name="Hauser L.J."/>
            <person name="Hyatt D."/>
            <person name="Dill B.D."/>
            <person name="Land M.L."/>
            <person name="Verberkmoes N.C."/>
            <person name="Hettich R.L."/>
            <person name="Banfield J.F."/>
        </authorList>
    </citation>
    <scope>NUCLEOTIDE SEQUENCE [LARGE SCALE GENOMIC DNA]</scope>
</reference>
<evidence type="ECO:0008006" key="3">
    <source>
        <dbReference type="Google" id="ProtNLM"/>
    </source>
</evidence>
<evidence type="ECO:0000313" key="2">
    <source>
        <dbReference type="Proteomes" id="UP000009375"/>
    </source>
</evidence>
<gene>
    <name evidence="1" type="ORF">BJBARM4_0776</name>
</gene>
<evidence type="ECO:0000313" key="1">
    <source>
        <dbReference type="EMBL" id="EEZ92632.1"/>
    </source>
</evidence>
<organism evidence="1 2">
    <name type="scientific">Candidatus Parvarchaeum acidiphilum ARMAN-4</name>
    <dbReference type="NCBI Taxonomy" id="662760"/>
    <lineage>
        <taxon>Archaea</taxon>
        <taxon>Candidatus Parvarchaeota</taxon>
        <taxon>Candidatus Parvarchaeum</taxon>
    </lineage>
</organism>
<accession>D2EG83</accession>
<sequence>MIINYLITKVDAKREDNIPPETQMGISNNITVLDVEKDEKFKVLKFQFRFDAKFTANASDELGHIVIEGFIVHTSENIDKIYTKWQDEKVLDDSITEEVLQTSLNISIIEAMSLAKMLQLPSILPLPKVSTEKKDEKKEKDKKSKN</sequence>
<proteinExistence type="predicted"/>